<evidence type="ECO:0000313" key="2">
    <source>
        <dbReference type="EMBL" id="SEN90430.1"/>
    </source>
</evidence>
<dbReference type="AlphaFoldDB" id="A0AAX2EIN6"/>
<protein>
    <recommendedName>
        <fullName evidence="4">QueT transporter family protein</fullName>
    </recommendedName>
</protein>
<reference evidence="2 3" key="1">
    <citation type="submission" date="2016-10" db="EMBL/GenBank/DDBJ databases">
        <authorList>
            <person name="Varghese N."/>
            <person name="Submissions S."/>
        </authorList>
    </citation>
    <scope>NUCLEOTIDE SEQUENCE [LARGE SCALE GENOMIC DNA]</scope>
    <source>
        <strain evidence="2 3">DSM 21619</strain>
    </source>
</reference>
<keyword evidence="1" id="KW-0812">Transmembrane</keyword>
<keyword evidence="1" id="KW-0472">Membrane</keyword>
<sequence>MKLINSVSRGFLVFILLYISGVVIAAPFLFELLNVDIAIDLRLFAIPLAAIVHNAHEMYGGITIWGVLSAGVLGGILNYTLFLLLNRKHA</sequence>
<name>A0AAX2EIN6_9BACI</name>
<evidence type="ECO:0000313" key="3">
    <source>
        <dbReference type="Proteomes" id="UP000199735"/>
    </source>
</evidence>
<proteinExistence type="predicted"/>
<evidence type="ECO:0000256" key="1">
    <source>
        <dbReference type="SAM" id="Phobius"/>
    </source>
</evidence>
<dbReference type="RefSeq" id="WP_093881272.1">
    <property type="nucleotide sequence ID" value="NZ_FOCD01000004.1"/>
</dbReference>
<comment type="caution">
    <text evidence="2">The sequence shown here is derived from an EMBL/GenBank/DDBJ whole genome shotgun (WGS) entry which is preliminary data.</text>
</comment>
<gene>
    <name evidence="2" type="ORF">SAMN04489762_3039</name>
</gene>
<organism evidence="2 3">
    <name type="scientific">Terribacillus saccharophilus</name>
    <dbReference type="NCBI Taxonomy" id="361277"/>
    <lineage>
        <taxon>Bacteria</taxon>
        <taxon>Bacillati</taxon>
        <taxon>Bacillota</taxon>
        <taxon>Bacilli</taxon>
        <taxon>Bacillales</taxon>
        <taxon>Bacillaceae</taxon>
        <taxon>Terribacillus</taxon>
    </lineage>
</organism>
<dbReference type="Proteomes" id="UP000199735">
    <property type="component" value="Unassembled WGS sequence"/>
</dbReference>
<evidence type="ECO:0008006" key="4">
    <source>
        <dbReference type="Google" id="ProtNLM"/>
    </source>
</evidence>
<dbReference type="EMBL" id="FOCD01000004">
    <property type="protein sequence ID" value="SEN90430.1"/>
    <property type="molecule type" value="Genomic_DNA"/>
</dbReference>
<accession>A0AAX2EIN6</accession>
<keyword evidence="1" id="KW-1133">Transmembrane helix</keyword>
<feature type="transmembrane region" description="Helical" evidence="1">
    <location>
        <begin position="62"/>
        <end position="85"/>
    </location>
</feature>
<feature type="transmembrane region" description="Helical" evidence="1">
    <location>
        <begin position="12"/>
        <end position="30"/>
    </location>
</feature>